<feature type="transmembrane region" description="Helical" evidence="1">
    <location>
        <begin position="6"/>
        <end position="28"/>
    </location>
</feature>
<keyword evidence="1" id="KW-0812">Transmembrane</keyword>
<gene>
    <name evidence="2" type="ORF">NIOZUU159_00113</name>
</gene>
<name>A0A7S9SUL1_9VIRU</name>
<keyword evidence="1" id="KW-1133">Transmembrane helix</keyword>
<protein>
    <submittedName>
        <fullName evidence="2">Uncharacterized protein</fullName>
    </submittedName>
</protein>
<dbReference type="EMBL" id="MW030589">
    <property type="protein sequence ID" value="QPI16621.1"/>
    <property type="molecule type" value="Genomic_DNA"/>
</dbReference>
<reference evidence="2" key="1">
    <citation type="submission" date="2020-08" db="EMBL/GenBank/DDBJ databases">
        <title>Bridging the membrane lipid divide: bacteria of the FCB group superphylum have the potential to synthesize archaeal ether lipids.</title>
        <authorList>
            <person name="Villanueva L."/>
            <person name="von Meijenfeldt F.A.B."/>
            <person name="Westbye A.B."/>
            <person name="Yadav S."/>
            <person name="Hopmans E.C."/>
            <person name="Dutilh B.E."/>
            <person name="Sinninghe Damste J.S."/>
        </authorList>
    </citation>
    <scope>NUCLEOTIDE SEQUENCE</scope>
    <source>
        <strain evidence="2">NIOZ-UU159</strain>
    </source>
</reference>
<evidence type="ECO:0000256" key="1">
    <source>
        <dbReference type="SAM" id="Phobius"/>
    </source>
</evidence>
<organism evidence="2">
    <name type="scientific">Virus NIOZ-UU159</name>
    <dbReference type="NCBI Taxonomy" id="2763270"/>
    <lineage>
        <taxon>Viruses</taxon>
    </lineage>
</organism>
<sequence>MKSWFIKLAIILICNINIDCYSLFMSIADKSYNIKYKKLFTDSYLDLKPNKMILSDTKVCKICKEKINVKREIPYNCTIPMGCPFNRNTKSNIEDSFKG</sequence>
<accession>A0A7S9SUL1</accession>
<proteinExistence type="predicted"/>
<keyword evidence="1" id="KW-0472">Membrane</keyword>
<evidence type="ECO:0000313" key="2">
    <source>
        <dbReference type="EMBL" id="QPI16621.1"/>
    </source>
</evidence>